<sequence>MRSALLPKIQAGDPIRKLLFLVHSIFGQITFYREFARAISKQTPIYAFHAPGLDEASQAINKRKSILSIVINLAFLRDSYYDPNILE</sequence>
<dbReference type="EMBL" id="AP014633">
    <property type="protein sequence ID" value="BAP57084.1"/>
    <property type="molecule type" value="Genomic_DNA"/>
</dbReference>
<dbReference type="Gene3D" id="3.40.50.1820">
    <property type="entry name" value="alpha/beta hydrolase"/>
    <property type="match status" value="1"/>
</dbReference>
<organism evidence="1 2">
    <name type="scientific">Thioploca ingrica</name>
    <dbReference type="NCBI Taxonomy" id="40754"/>
    <lineage>
        <taxon>Bacteria</taxon>
        <taxon>Pseudomonadati</taxon>
        <taxon>Pseudomonadota</taxon>
        <taxon>Gammaproteobacteria</taxon>
        <taxon>Thiotrichales</taxon>
        <taxon>Thiotrichaceae</taxon>
        <taxon>Thioploca</taxon>
    </lineage>
</organism>
<evidence type="ECO:0000313" key="1">
    <source>
        <dbReference type="EMBL" id="BAP57084.1"/>
    </source>
</evidence>
<name>A0A090AIA3_9GAMM</name>
<evidence type="ECO:0000313" key="2">
    <source>
        <dbReference type="Proteomes" id="UP000031623"/>
    </source>
</evidence>
<dbReference type="STRING" id="40754.THII_2787"/>
<dbReference type="OrthoDB" id="2472181at2"/>
<dbReference type="AlphaFoldDB" id="A0A090AIA3"/>
<dbReference type="InterPro" id="IPR029058">
    <property type="entry name" value="AB_hydrolase_fold"/>
</dbReference>
<dbReference type="Proteomes" id="UP000031623">
    <property type="component" value="Chromosome"/>
</dbReference>
<dbReference type="HOGENOM" id="CLU_2482310_0_0_6"/>
<reference evidence="1 2" key="1">
    <citation type="journal article" date="2014" name="ISME J.">
        <title>Ecophysiology of Thioploca ingrica as revealed by the complete genome sequence supplemented with proteomic evidence.</title>
        <authorList>
            <person name="Kojima H."/>
            <person name="Ogura Y."/>
            <person name="Yamamoto N."/>
            <person name="Togashi T."/>
            <person name="Mori H."/>
            <person name="Watanabe T."/>
            <person name="Nemoto F."/>
            <person name="Kurokawa K."/>
            <person name="Hayashi T."/>
            <person name="Fukui M."/>
        </authorList>
    </citation>
    <scope>NUCLEOTIDE SEQUENCE [LARGE SCALE GENOMIC DNA]</scope>
</reference>
<dbReference type="KEGG" id="tig:THII_2787"/>
<gene>
    <name evidence="1" type="ORF">THII_2787</name>
</gene>
<keyword evidence="2" id="KW-1185">Reference proteome</keyword>
<dbReference type="SUPFAM" id="SSF53474">
    <property type="entry name" value="alpha/beta-Hydrolases"/>
    <property type="match status" value="1"/>
</dbReference>
<accession>A0A090AIA3</accession>
<proteinExistence type="predicted"/>
<protein>
    <submittedName>
        <fullName evidence="1">Uncharacterized protein</fullName>
    </submittedName>
</protein>